<evidence type="ECO:0000256" key="7">
    <source>
        <dbReference type="ARBA" id="ARBA00022898"/>
    </source>
</evidence>
<sequence length="362" mass="38841">MATADRIYNFSAGPATMPVPVLQQTAEALIDVNGTGIGIAEHSHRSKTFTAICEGAEAACRELANIPDDYHVFFVQGGASLMFGQVPMNFLTPDKTADYLNTGSWSKKAIKEAKLFGNVNVACSSEDRNFCYIPKDVSYSDSPTYVHFTSNNTIFGTQFAVEPECPDGAYLVTDASSDIFSRPIDVTKYGLIYAGAQKNLGPAGVTLIIARKDVVDSGSGDLTTMLQYRTQAEAGSLSNTPPTLGIYMMKLVFEWIKGQGGLAAVAERNEAQATKLYAALEASSLFSGTADVDSRSKMNACFVTGDADKDAEFVAFCKQRGMDGLKGHRSVGGMRASIYNAFPDEGIDALIEAMKDFEAEKG</sequence>
<dbReference type="UniPathway" id="UPA00135">
    <property type="reaction ID" value="UER00197"/>
</dbReference>
<dbReference type="Gene3D" id="3.40.640.10">
    <property type="entry name" value="Type I PLP-dependent aspartate aminotransferase-like (Major domain)"/>
    <property type="match status" value="1"/>
</dbReference>
<feature type="binding site" evidence="12">
    <location>
        <position position="174"/>
    </location>
    <ligand>
        <name>pyridoxal 5'-phosphate</name>
        <dbReference type="ChEBI" id="CHEBI:597326"/>
    </ligand>
</feature>
<comment type="subunit">
    <text evidence="12">Homodimer.</text>
</comment>
<dbReference type="PROSITE" id="PS00595">
    <property type="entry name" value="AA_TRANSFER_CLASS_5"/>
    <property type="match status" value="1"/>
</dbReference>
<dbReference type="EMBL" id="CP036268">
    <property type="protein sequence ID" value="QDT35823.1"/>
    <property type="molecule type" value="Genomic_DNA"/>
</dbReference>
<keyword evidence="9 12" id="KW-0718">Serine biosynthesis</keyword>
<feature type="binding site" evidence="12">
    <location>
        <begin position="239"/>
        <end position="240"/>
    </location>
    <ligand>
        <name>pyridoxal 5'-phosphate</name>
        <dbReference type="ChEBI" id="CHEBI:597326"/>
    </ligand>
</feature>
<dbReference type="Proteomes" id="UP000317318">
    <property type="component" value="Chromosome"/>
</dbReference>
<comment type="subcellular location">
    <subcellularLocation>
        <location evidence="12">Cytoplasm</location>
    </subcellularLocation>
</comment>
<dbReference type="FunFam" id="3.40.640.10:FF:000010">
    <property type="entry name" value="Phosphoserine aminotransferase"/>
    <property type="match status" value="1"/>
</dbReference>
<evidence type="ECO:0000256" key="4">
    <source>
        <dbReference type="ARBA" id="ARBA00022576"/>
    </source>
</evidence>
<dbReference type="GO" id="GO:0008615">
    <property type="term" value="P:pyridoxine biosynthetic process"/>
    <property type="evidence" value="ECO:0007669"/>
    <property type="project" value="UniProtKB-UniRule"/>
</dbReference>
<dbReference type="GO" id="GO:0004648">
    <property type="term" value="F:O-phospho-L-serine:2-oxoglutarate aminotransferase activity"/>
    <property type="evidence" value="ECO:0007669"/>
    <property type="project" value="UniProtKB-UniRule"/>
</dbReference>
<comment type="caution">
    <text evidence="12">Lacks conserved residue(s) required for the propagation of feature annotation.</text>
</comment>
<keyword evidence="8 12" id="KW-0664">Pyridoxine biosynthesis</keyword>
<reference evidence="14 15" key="1">
    <citation type="submission" date="2019-02" db="EMBL/GenBank/DDBJ databases">
        <title>Deep-cultivation of Planctomycetes and their phenomic and genomic characterization uncovers novel biology.</title>
        <authorList>
            <person name="Wiegand S."/>
            <person name="Jogler M."/>
            <person name="Boedeker C."/>
            <person name="Pinto D."/>
            <person name="Vollmers J."/>
            <person name="Rivas-Marin E."/>
            <person name="Kohn T."/>
            <person name="Peeters S.H."/>
            <person name="Heuer A."/>
            <person name="Rast P."/>
            <person name="Oberbeckmann S."/>
            <person name="Bunk B."/>
            <person name="Jeske O."/>
            <person name="Meyerdierks A."/>
            <person name="Storesund J.E."/>
            <person name="Kallscheuer N."/>
            <person name="Luecker S."/>
            <person name="Lage O.M."/>
            <person name="Pohl T."/>
            <person name="Merkel B.J."/>
            <person name="Hornburger P."/>
            <person name="Mueller R.-W."/>
            <person name="Bruemmer F."/>
            <person name="Labrenz M."/>
            <person name="Spormann A.M."/>
            <person name="Op den Camp H."/>
            <person name="Overmann J."/>
            <person name="Amann R."/>
            <person name="Jetten M.S.M."/>
            <person name="Mascher T."/>
            <person name="Medema M.H."/>
            <person name="Devos D.P."/>
            <person name="Kaster A.-K."/>
            <person name="Ovreas L."/>
            <person name="Rohde M."/>
            <person name="Galperin M.Y."/>
            <person name="Jogler C."/>
        </authorList>
    </citation>
    <scope>NUCLEOTIDE SEQUENCE [LARGE SCALE GENOMIC DNA]</scope>
    <source>
        <strain evidence="14 15">Pan189</strain>
    </source>
</reference>
<accession>A0A517QW75</accession>
<dbReference type="PANTHER" id="PTHR43247">
    <property type="entry name" value="PHOSPHOSERINE AMINOTRANSFERASE"/>
    <property type="match status" value="1"/>
</dbReference>
<dbReference type="InterPro" id="IPR015424">
    <property type="entry name" value="PyrdxlP-dep_Trfase"/>
</dbReference>
<dbReference type="GO" id="GO:0006564">
    <property type="term" value="P:L-serine biosynthetic process"/>
    <property type="evidence" value="ECO:0007669"/>
    <property type="project" value="UniProtKB-UniRule"/>
</dbReference>
<dbReference type="KEGG" id="svp:Pan189_01760"/>
<evidence type="ECO:0000313" key="15">
    <source>
        <dbReference type="Proteomes" id="UP000317318"/>
    </source>
</evidence>
<keyword evidence="7 12" id="KW-0663">Pyridoxal phosphate</keyword>
<protein>
    <recommendedName>
        <fullName evidence="12">Phosphoserine aminotransferase</fullName>
        <ecNumber evidence="12">2.6.1.52</ecNumber>
    </recommendedName>
    <alternativeName>
        <fullName evidence="12">Phosphohydroxythreonine aminotransferase</fullName>
        <shortName evidence="12">PSAT</shortName>
    </alternativeName>
</protein>
<dbReference type="HAMAP" id="MF_00160">
    <property type="entry name" value="SerC_aminotrans_5"/>
    <property type="match status" value="1"/>
</dbReference>
<feature type="binding site" evidence="12">
    <location>
        <position position="197"/>
    </location>
    <ligand>
        <name>pyridoxal 5'-phosphate</name>
        <dbReference type="ChEBI" id="CHEBI:597326"/>
    </ligand>
</feature>
<gene>
    <name evidence="12 14" type="primary">serC</name>
    <name evidence="14" type="ORF">Pan189_01760</name>
</gene>
<dbReference type="PANTHER" id="PTHR43247:SF1">
    <property type="entry name" value="PHOSPHOSERINE AMINOTRANSFERASE"/>
    <property type="match status" value="1"/>
</dbReference>
<dbReference type="InterPro" id="IPR022278">
    <property type="entry name" value="Pser_aminoTfrase"/>
</dbReference>
<comment type="similarity">
    <text evidence="3 12">Belongs to the class-V pyridoxal-phosphate-dependent aminotransferase family. SerC subfamily.</text>
</comment>
<comment type="catalytic activity">
    <reaction evidence="11 12">
        <text>O-phospho-L-serine + 2-oxoglutarate = 3-phosphooxypyruvate + L-glutamate</text>
        <dbReference type="Rhea" id="RHEA:14329"/>
        <dbReference type="ChEBI" id="CHEBI:16810"/>
        <dbReference type="ChEBI" id="CHEBI:18110"/>
        <dbReference type="ChEBI" id="CHEBI:29985"/>
        <dbReference type="ChEBI" id="CHEBI:57524"/>
        <dbReference type="EC" id="2.6.1.52"/>
    </reaction>
</comment>
<evidence type="ECO:0000256" key="11">
    <source>
        <dbReference type="ARBA" id="ARBA00049007"/>
    </source>
</evidence>
<dbReference type="SUPFAM" id="SSF53383">
    <property type="entry name" value="PLP-dependent transferases"/>
    <property type="match status" value="1"/>
</dbReference>
<evidence type="ECO:0000259" key="13">
    <source>
        <dbReference type="Pfam" id="PF00266"/>
    </source>
</evidence>
<comment type="function">
    <text evidence="12">Catalyzes the reversible conversion of 3-phosphohydroxypyruvate to phosphoserine and of 3-hydroxy-2-oxo-4-phosphonooxybutanoate to phosphohydroxythreonine.</text>
</comment>
<keyword evidence="6 12" id="KW-0808">Transferase</keyword>
<dbReference type="GO" id="GO:0005737">
    <property type="term" value="C:cytoplasm"/>
    <property type="evidence" value="ECO:0007669"/>
    <property type="project" value="UniProtKB-SubCell"/>
</dbReference>
<dbReference type="GO" id="GO:0030170">
    <property type="term" value="F:pyridoxal phosphate binding"/>
    <property type="evidence" value="ECO:0007669"/>
    <property type="project" value="UniProtKB-UniRule"/>
</dbReference>
<keyword evidence="12" id="KW-0963">Cytoplasm</keyword>
<feature type="binding site" evidence="12">
    <location>
        <position position="45"/>
    </location>
    <ligand>
        <name>L-glutamate</name>
        <dbReference type="ChEBI" id="CHEBI:29985"/>
    </ligand>
</feature>
<comment type="pathway">
    <text evidence="1 12">Cofactor biosynthesis; pyridoxine 5'-phosphate biosynthesis; pyridoxine 5'-phosphate from D-erythrose 4-phosphate: step 3/5.</text>
</comment>
<dbReference type="Gene3D" id="3.90.1150.10">
    <property type="entry name" value="Aspartate Aminotransferase, domain 1"/>
    <property type="match status" value="1"/>
</dbReference>
<keyword evidence="15" id="KW-1185">Reference proteome</keyword>
<dbReference type="PIRSF" id="PIRSF000525">
    <property type="entry name" value="SerC"/>
    <property type="match status" value="1"/>
</dbReference>
<evidence type="ECO:0000256" key="9">
    <source>
        <dbReference type="ARBA" id="ARBA00023299"/>
    </source>
</evidence>
<evidence type="ECO:0000256" key="8">
    <source>
        <dbReference type="ARBA" id="ARBA00023096"/>
    </source>
</evidence>
<feature type="binding site" evidence="12">
    <location>
        <begin position="79"/>
        <end position="80"/>
    </location>
    <ligand>
        <name>pyridoxal 5'-phosphate</name>
        <dbReference type="ChEBI" id="CHEBI:597326"/>
    </ligand>
</feature>
<comment type="cofactor">
    <cofactor evidence="12">
        <name>pyridoxal 5'-phosphate</name>
        <dbReference type="ChEBI" id="CHEBI:597326"/>
    </cofactor>
    <text evidence="12">Binds 1 pyridoxal phosphate per subunit.</text>
</comment>
<evidence type="ECO:0000256" key="5">
    <source>
        <dbReference type="ARBA" id="ARBA00022605"/>
    </source>
</evidence>
<dbReference type="FunFam" id="3.90.1150.10:FF:000006">
    <property type="entry name" value="Phosphoserine aminotransferase"/>
    <property type="match status" value="1"/>
</dbReference>
<dbReference type="OrthoDB" id="9809412at2"/>
<evidence type="ECO:0000256" key="2">
    <source>
        <dbReference type="ARBA" id="ARBA00005099"/>
    </source>
</evidence>
<dbReference type="UniPathway" id="UPA00244">
    <property type="reaction ID" value="UER00311"/>
</dbReference>
<comment type="pathway">
    <text evidence="2 12">Amino-acid biosynthesis; L-serine biosynthesis; L-serine from 3-phospho-D-glycerate: step 2/3.</text>
</comment>
<dbReference type="AlphaFoldDB" id="A0A517QW75"/>
<evidence type="ECO:0000256" key="12">
    <source>
        <dbReference type="HAMAP-Rule" id="MF_00160"/>
    </source>
</evidence>
<evidence type="ECO:0000256" key="10">
    <source>
        <dbReference type="ARBA" id="ARBA00047630"/>
    </source>
</evidence>
<keyword evidence="5 12" id="KW-0028">Amino-acid biosynthesis</keyword>
<evidence type="ECO:0000313" key="14">
    <source>
        <dbReference type="EMBL" id="QDT35823.1"/>
    </source>
</evidence>
<dbReference type="InterPro" id="IPR020578">
    <property type="entry name" value="Aminotrans_V_PyrdxlP_BS"/>
</dbReference>
<feature type="domain" description="Aminotransferase class V" evidence="13">
    <location>
        <begin position="7"/>
        <end position="350"/>
    </location>
</feature>
<name>A0A517QW75_9PLAN</name>
<keyword evidence="4 12" id="KW-0032">Aminotransferase</keyword>
<proteinExistence type="inferred from homology"/>
<evidence type="ECO:0000256" key="3">
    <source>
        <dbReference type="ARBA" id="ARBA00006904"/>
    </source>
</evidence>
<dbReference type="NCBIfam" id="NF003764">
    <property type="entry name" value="PRK05355.1"/>
    <property type="match status" value="1"/>
</dbReference>
<dbReference type="InterPro" id="IPR015421">
    <property type="entry name" value="PyrdxlP-dep_Trfase_major"/>
</dbReference>
<feature type="modified residue" description="N6-(pyridoxal phosphate)lysine" evidence="12">
    <location>
        <position position="198"/>
    </location>
</feature>
<dbReference type="RefSeq" id="WP_145362089.1">
    <property type="nucleotide sequence ID" value="NZ_CP036268.1"/>
</dbReference>
<comment type="catalytic activity">
    <reaction evidence="10 12">
        <text>4-(phosphooxy)-L-threonine + 2-oxoglutarate = (R)-3-hydroxy-2-oxo-4-phosphooxybutanoate + L-glutamate</text>
        <dbReference type="Rhea" id="RHEA:16573"/>
        <dbReference type="ChEBI" id="CHEBI:16810"/>
        <dbReference type="ChEBI" id="CHEBI:29985"/>
        <dbReference type="ChEBI" id="CHEBI:58452"/>
        <dbReference type="ChEBI" id="CHEBI:58538"/>
        <dbReference type="EC" id="2.6.1.52"/>
    </reaction>
</comment>
<evidence type="ECO:0000256" key="1">
    <source>
        <dbReference type="ARBA" id="ARBA00004915"/>
    </source>
</evidence>
<dbReference type="InterPro" id="IPR015422">
    <property type="entry name" value="PyrdxlP-dep_Trfase_small"/>
</dbReference>
<organism evidence="14 15">
    <name type="scientific">Stratiformator vulcanicus</name>
    <dbReference type="NCBI Taxonomy" id="2527980"/>
    <lineage>
        <taxon>Bacteria</taxon>
        <taxon>Pseudomonadati</taxon>
        <taxon>Planctomycetota</taxon>
        <taxon>Planctomycetia</taxon>
        <taxon>Planctomycetales</taxon>
        <taxon>Planctomycetaceae</taxon>
        <taxon>Stratiformator</taxon>
    </lineage>
</organism>
<feature type="binding site" evidence="12">
    <location>
        <position position="105"/>
    </location>
    <ligand>
        <name>pyridoxal 5'-phosphate</name>
        <dbReference type="ChEBI" id="CHEBI:597326"/>
    </ligand>
</feature>
<dbReference type="InterPro" id="IPR000192">
    <property type="entry name" value="Aminotrans_V_dom"/>
</dbReference>
<dbReference type="Pfam" id="PF00266">
    <property type="entry name" value="Aminotran_5"/>
    <property type="match status" value="1"/>
</dbReference>
<feature type="binding site" evidence="12">
    <location>
        <position position="153"/>
    </location>
    <ligand>
        <name>pyridoxal 5'-phosphate</name>
        <dbReference type="ChEBI" id="CHEBI:597326"/>
    </ligand>
</feature>
<evidence type="ECO:0000256" key="6">
    <source>
        <dbReference type="ARBA" id="ARBA00022679"/>
    </source>
</evidence>
<dbReference type="EC" id="2.6.1.52" evidence="12"/>